<dbReference type="Gene3D" id="3.30.2310.20">
    <property type="entry name" value="RelE-like"/>
    <property type="match status" value="1"/>
</dbReference>
<organism evidence="2 3">
    <name type="scientific">Hufsiella arboris</name>
    <dbReference type="NCBI Taxonomy" id="2695275"/>
    <lineage>
        <taxon>Bacteria</taxon>
        <taxon>Pseudomonadati</taxon>
        <taxon>Bacteroidota</taxon>
        <taxon>Sphingobacteriia</taxon>
        <taxon>Sphingobacteriales</taxon>
        <taxon>Sphingobacteriaceae</taxon>
        <taxon>Hufsiella</taxon>
    </lineage>
</organism>
<evidence type="ECO:0000313" key="3">
    <source>
        <dbReference type="Proteomes" id="UP000466586"/>
    </source>
</evidence>
<dbReference type="AlphaFoldDB" id="A0A7K1YEG9"/>
<dbReference type="Proteomes" id="UP000466586">
    <property type="component" value="Unassembled WGS sequence"/>
</dbReference>
<name>A0A7K1YEG9_9SPHI</name>
<gene>
    <name evidence="2" type="ORF">GS399_15745</name>
</gene>
<dbReference type="InterPro" id="IPR007712">
    <property type="entry name" value="RelE/ParE_toxin"/>
</dbReference>
<accession>A0A7K1YEG9</accession>
<comment type="caution">
    <text evidence="2">The sequence shown here is derived from an EMBL/GenBank/DDBJ whole genome shotgun (WGS) entry which is preliminary data.</text>
</comment>
<evidence type="ECO:0000256" key="1">
    <source>
        <dbReference type="ARBA" id="ARBA00022649"/>
    </source>
</evidence>
<keyword evidence="3" id="KW-1185">Reference proteome</keyword>
<sequence>MSYQVFYTPRSQETLRLVYDFINGKFGKRAADKFLAKTGKVIELIAEQPQMFKASIFNDDVRVALITKQTSMFYKITDTSVYLLFFWDNRQDPMIL</sequence>
<protein>
    <submittedName>
        <fullName evidence="2">Type II toxin-antitoxin system RelE/ParE family toxin</fullName>
    </submittedName>
</protein>
<keyword evidence="1" id="KW-1277">Toxin-antitoxin system</keyword>
<dbReference type="Pfam" id="PF05016">
    <property type="entry name" value="ParE_toxin"/>
    <property type="match status" value="1"/>
</dbReference>
<proteinExistence type="predicted"/>
<dbReference type="EMBL" id="WVHT01000007">
    <property type="protein sequence ID" value="MXV52428.1"/>
    <property type="molecule type" value="Genomic_DNA"/>
</dbReference>
<reference evidence="2 3" key="1">
    <citation type="submission" date="2019-11" db="EMBL/GenBank/DDBJ databases">
        <title>Pedobacter sp. HMF7647 Genome sequencing and assembly.</title>
        <authorList>
            <person name="Kang H."/>
            <person name="Kim H."/>
            <person name="Joh K."/>
        </authorList>
    </citation>
    <scope>NUCLEOTIDE SEQUENCE [LARGE SCALE GENOMIC DNA]</scope>
    <source>
        <strain evidence="2 3">HMF7647</strain>
    </source>
</reference>
<dbReference type="InterPro" id="IPR035093">
    <property type="entry name" value="RelE/ParE_toxin_dom_sf"/>
</dbReference>
<dbReference type="RefSeq" id="WP_160845596.1">
    <property type="nucleotide sequence ID" value="NZ_WVHT01000007.1"/>
</dbReference>
<evidence type="ECO:0000313" key="2">
    <source>
        <dbReference type="EMBL" id="MXV52428.1"/>
    </source>
</evidence>